<feature type="transmembrane region" description="Helical" evidence="6">
    <location>
        <begin position="268"/>
        <end position="297"/>
    </location>
</feature>
<feature type="transmembrane region" description="Helical" evidence="6">
    <location>
        <begin position="188"/>
        <end position="209"/>
    </location>
</feature>
<evidence type="ECO:0000256" key="3">
    <source>
        <dbReference type="ARBA" id="ARBA00022692"/>
    </source>
</evidence>
<sequence>MNQITGTIGRWQGAGLMATTLLGTGVFILPQMTIAVAGSGALLGWLILTLAIIPVALVFGLLASRFPHAAGPAYFVEKAFGRTAGRTIGLIFLLVIPIGAPAAILMTFQFMDALVPLRGGWQLVAELFVVLVLLGLNIRGIQVSAKLQFGLTLAIVSVVALLFGASGLNAEQLESFNQASQPQVNTVMLAMGIGFWSFLGIEAMTHLASDFRRPDKDMLPAILMGTVLVGVIYLACTFLLLMVPSDKTGVAMISAFDYLLSGSFLHGYGANIIGVLGIASGLATVNVYAGSAARLLWSFSKEGILPKYFVVLNRHGVPFRALFTILGAMALVIIMTFYSQHDLEKLIAWSNGVFVIIYLLAMLSAVRLLSKRYLPLIIASCVFCIGIGIALADNMLYAVLLVVVIAPFMWWQKTHLQRKHATIPTPSSE</sequence>
<feature type="transmembrane region" description="Helical" evidence="6">
    <location>
        <begin position="346"/>
        <end position="366"/>
    </location>
</feature>
<feature type="transmembrane region" description="Helical" evidence="6">
    <location>
        <begin position="395"/>
        <end position="411"/>
    </location>
</feature>
<keyword evidence="3 6" id="KW-0812">Transmembrane</keyword>
<feature type="transmembrane region" description="Helical" evidence="6">
    <location>
        <begin position="42"/>
        <end position="63"/>
    </location>
</feature>
<feature type="transmembrane region" description="Helical" evidence="6">
    <location>
        <begin position="317"/>
        <end position="340"/>
    </location>
</feature>
<name>A0A9X2WMU9_9GAMM</name>
<feature type="transmembrane region" description="Helical" evidence="6">
    <location>
        <begin position="150"/>
        <end position="168"/>
    </location>
</feature>
<dbReference type="RefSeq" id="WP_261298625.1">
    <property type="nucleotide sequence ID" value="NZ_JAMTCD010000012.1"/>
</dbReference>
<evidence type="ECO:0000313" key="8">
    <source>
        <dbReference type="Proteomes" id="UP001155546"/>
    </source>
</evidence>
<protein>
    <submittedName>
        <fullName evidence="7">L-methionine/branched-chain amino acid transporter</fullName>
    </submittedName>
</protein>
<evidence type="ECO:0000256" key="6">
    <source>
        <dbReference type="SAM" id="Phobius"/>
    </source>
</evidence>
<evidence type="ECO:0000313" key="7">
    <source>
        <dbReference type="EMBL" id="MCT7942247.1"/>
    </source>
</evidence>
<dbReference type="EMBL" id="JAMTCD010000012">
    <property type="protein sequence ID" value="MCT7942247.1"/>
    <property type="molecule type" value="Genomic_DNA"/>
</dbReference>
<dbReference type="GO" id="GO:0005886">
    <property type="term" value="C:plasma membrane"/>
    <property type="evidence" value="ECO:0007669"/>
    <property type="project" value="UniProtKB-SubCell"/>
</dbReference>
<comment type="subcellular location">
    <subcellularLocation>
        <location evidence="1">Cell membrane</location>
        <topology evidence="1">Multi-pass membrane protein</topology>
    </subcellularLocation>
</comment>
<dbReference type="GO" id="GO:0022857">
    <property type="term" value="F:transmembrane transporter activity"/>
    <property type="evidence" value="ECO:0007669"/>
    <property type="project" value="InterPro"/>
</dbReference>
<dbReference type="Proteomes" id="UP001155546">
    <property type="component" value="Unassembled WGS sequence"/>
</dbReference>
<dbReference type="InterPro" id="IPR002293">
    <property type="entry name" value="AA/rel_permease1"/>
</dbReference>
<evidence type="ECO:0000256" key="4">
    <source>
        <dbReference type="ARBA" id="ARBA00022989"/>
    </source>
</evidence>
<evidence type="ECO:0000256" key="2">
    <source>
        <dbReference type="ARBA" id="ARBA00022475"/>
    </source>
</evidence>
<feature type="transmembrane region" description="Helical" evidence="6">
    <location>
        <begin position="221"/>
        <end position="243"/>
    </location>
</feature>
<dbReference type="InterPro" id="IPR050367">
    <property type="entry name" value="APC_superfamily"/>
</dbReference>
<feature type="transmembrane region" description="Helical" evidence="6">
    <location>
        <begin position="12"/>
        <end position="30"/>
    </location>
</feature>
<dbReference type="PANTHER" id="PTHR42770:SF13">
    <property type="entry name" value="L-METHIONINE_BRANCHED-CHAIN AMINO ACID EXPORTER YJEH"/>
    <property type="match status" value="1"/>
</dbReference>
<dbReference type="Gene3D" id="1.20.1740.10">
    <property type="entry name" value="Amino acid/polyamine transporter I"/>
    <property type="match status" value="1"/>
</dbReference>
<dbReference type="Pfam" id="PF13520">
    <property type="entry name" value="AA_permease_2"/>
    <property type="match status" value="1"/>
</dbReference>
<reference evidence="7" key="1">
    <citation type="journal article" date="2023" name="Int. J. Syst. Evol. Microbiol.">
        <title>&lt;i&gt;Shewanella septentrionalis&lt;/i&gt; sp. nov. and &lt;i&gt;Shewanella holmiensis&lt;/i&gt; sp. nov., isolated from Baltic Sea water and sediments.</title>
        <authorList>
            <person name="Martin-Rodriguez A.J."/>
            <person name="Thorell K."/>
            <person name="Joffre E."/>
            <person name="Jensie-Markopoulos S."/>
            <person name="Moore E.R.B."/>
            <person name="Sjoling A."/>
        </authorList>
    </citation>
    <scope>NUCLEOTIDE SEQUENCE</scope>
    <source>
        <strain evidence="7">SP1S2-7</strain>
    </source>
</reference>
<feature type="transmembrane region" description="Helical" evidence="6">
    <location>
        <begin position="373"/>
        <end position="389"/>
    </location>
</feature>
<evidence type="ECO:0000256" key="5">
    <source>
        <dbReference type="ARBA" id="ARBA00023136"/>
    </source>
</evidence>
<comment type="caution">
    <text evidence="7">The sequence shown here is derived from an EMBL/GenBank/DDBJ whole genome shotgun (WGS) entry which is preliminary data.</text>
</comment>
<keyword evidence="2" id="KW-1003">Cell membrane</keyword>
<accession>A0A9X2WMU9</accession>
<dbReference type="PIRSF" id="PIRSF006060">
    <property type="entry name" value="AA_transporter"/>
    <property type="match status" value="1"/>
</dbReference>
<gene>
    <name evidence="7" type="primary">yjeH</name>
    <name evidence="7" type="ORF">NE535_10635</name>
</gene>
<proteinExistence type="predicted"/>
<keyword evidence="8" id="KW-1185">Reference proteome</keyword>
<dbReference type="NCBIfam" id="NF008245">
    <property type="entry name" value="PRK11021.1"/>
    <property type="match status" value="1"/>
</dbReference>
<feature type="transmembrane region" description="Helical" evidence="6">
    <location>
        <begin position="84"/>
        <end position="108"/>
    </location>
</feature>
<dbReference type="AlphaFoldDB" id="A0A9X2WMU9"/>
<feature type="transmembrane region" description="Helical" evidence="6">
    <location>
        <begin position="120"/>
        <end position="138"/>
    </location>
</feature>
<organism evidence="7 8">
    <name type="scientific">Shewanella holmiensis</name>
    <dbReference type="NCBI Taxonomy" id="2952222"/>
    <lineage>
        <taxon>Bacteria</taxon>
        <taxon>Pseudomonadati</taxon>
        <taxon>Pseudomonadota</taxon>
        <taxon>Gammaproteobacteria</taxon>
        <taxon>Alteromonadales</taxon>
        <taxon>Shewanellaceae</taxon>
        <taxon>Shewanella</taxon>
    </lineage>
</organism>
<dbReference type="PANTHER" id="PTHR42770">
    <property type="entry name" value="AMINO ACID TRANSPORTER-RELATED"/>
    <property type="match status" value="1"/>
</dbReference>
<evidence type="ECO:0000256" key="1">
    <source>
        <dbReference type="ARBA" id="ARBA00004651"/>
    </source>
</evidence>
<keyword evidence="5 6" id="KW-0472">Membrane</keyword>
<keyword evidence="4 6" id="KW-1133">Transmembrane helix</keyword>